<dbReference type="KEGG" id="mcb:Mycch_3914"/>
<dbReference type="GO" id="GO:0005324">
    <property type="term" value="F:long-chain fatty acid transmembrane transporter activity"/>
    <property type="evidence" value="ECO:0007669"/>
    <property type="project" value="TreeGrafter"/>
</dbReference>
<dbReference type="InterPro" id="IPR025110">
    <property type="entry name" value="AMP-bd_C"/>
</dbReference>
<feature type="region of interest" description="Disordered" evidence="5">
    <location>
        <begin position="549"/>
        <end position="574"/>
    </location>
</feature>
<evidence type="ECO:0000259" key="7">
    <source>
        <dbReference type="Pfam" id="PF13193"/>
    </source>
</evidence>
<evidence type="ECO:0000256" key="5">
    <source>
        <dbReference type="SAM" id="MobiDB-lite"/>
    </source>
</evidence>
<keyword evidence="3" id="KW-0547">Nucleotide-binding</keyword>
<gene>
    <name evidence="8" type="ordered locus">Mycch_3914</name>
</gene>
<dbReference type="PANTHER" id="PTHR43107:SF15">
    <property type="entry name" value="FATTY ACID TRANSPORT PROTEIN 3, ISOFORM A"/>
    <property type="match status" value="1"/>
</dbReference>
<evidence type="ECO:0000256" key="4">
    <source>
        <dbReference type="ARBA" id="ARBA00022840"/>
    </source>
</evidence>
<dbReference type="InterPro" id="IPR054874">
    <property type="entry name" value="FACL_FadD6"/>
</dbReference>
<dbReference type="PANTHER" id="PTHR43107">
    <property type="entry name" value="LONG-CHAIN FATTY ACID TRANSPORT PROTEIN"/>
    <property type="match status" value="1"/>
</dbReference>
<dbReference type="Gene3D" id="3.40.50.12780">
    <property type="entry name" value="N-terminal domain of ligase-like"/>
    <property type="match status" value="1"/>
</dbReference>
<dbReference type="InterPro" id="IPR000873">
    <property type="entry name" value="AMP-dep_synth/lig_dom"/>
</dbReference>
<reference evidence="8 9" key="1">
    <citation type="submission" date="2012-06" db="EMBL/GenBank/DDBJ databases">
        <title>Complete sequence of chromosome of Mycobacterium chubuense NBB4.</title>
        <authorList>
            <consortium name="US DOE Joint Genome Institute"/>
            <person name="Lucas S."/>
            <person name="Han J."/>
            <person name="Lapidus A."/>
            <person name="Cheng J.-F."/>
            <person name="Goodwin L."/>
            <person name="Pitluck S."/>
            <person name="Peters L."/>
            <person name="Mikhailova N."/>
            <person name="Teshima H."/>
            <person name="Detter J.C."/>
            <person name="Han C."/>
            <person name="Tapia R."/>
            <person name="Land M."/>
            <person name="Hauser L."/>
            <person name="Kyrpides N."/>
            <person name="Ivanova N."/>
            <person name="Pagani I."/>
            <person name="Mattes T."/>
            <person name="Holmes A."/>
            <person name="Rutledge P."/>
            <person name="Paulsen I."/>
            <person name="Coleman N."/>
            <person name="Woyke T."/>
        </authorList>
    </citation>
    <scope>NUCLEOTIDE SEQUENCE [LARGE SCALE GENOMIC DNA]</scope>
    <source>
        <strain evidence="8 9">NBB4</strain>
    </source>
</reference>
<comment type="similarity">
    <text evidence="1">Belongs to the ATP-dependent AMP-binding enzyme family.</text>
</comment>
<dbReference type="NCBIfam" id="NF038342">
    <property type="entry name" value="FACL_FadD6"/>
    <property type="match status" value="1"/>
</dbReference>
<dbReference type="STRING" id="710421.Mycch_3914"/>
<evidence type="ECO:0000256" key="2">
    <source>
        <dbReference type="ARBA" id="ARBA00022598"/>
    </source>
</evidence>
<dbReference type="OrthoDB" id="9803968at2"/>
<evidence type="ECO:0000256" key="3">
    <source>
        <dbReference type="ARBA" id="ARBA00022741"/>
    </source>
</evidence>
<feature type="domain" description="AMP-dependent synthetase/ligase" evidence="6">
    <location>
        <begin position="52"/>
        <end position="372"/>
    </location>
</feature>
<dbReference type="SUPFAM" id="SSF56801">
    <property type="entry name" value="Acetyl-CoA synthetase-like"/>
    <property type="match status" value="1"/>
</dbReference>
<evidence type="ECO:0000313" key="8">
    <source>
        <dbReference type="EMBL" id="AFM18639.1"/>
    </source>
</evidence>
<dbReference type="GO" id="GO:0005524">
    <property type="term" value="F:ATP binding"/>
    <property type="evidence" value="ECO:0007669"/>
    <property type="project" value="UniProtKB-KW"/>
</dbReference>
<protein>
    <submittedName>
        <fullName evidence="8">Acyl-CoA synthetase (AMP-forming)/AMP-acid ligase II</fullName>
    </submittedName>
</protein>
<sequence>MSGKSGTRSSVGVLDIASQVPGLLMDTPTILRGVVTGFLARPSAKTSIGKVFQDRAAQYGDKVFLKFADKELTYGEANETVNRYAAVLAARGVGHGDVVGIMLRNSPDSVLLMLAAVKCGAIAGMINYHQRGDVLKHSLGLLEATVVVTEVDLVEPINESGADTTGLLTIDEIQQLAATAPTTNPATTSAVLAKDKAFYIFTSGTTGMPKASVMTHYRWLRALAGFGGLGMRLNSSDTLYCCLPLYHNNALTVALSSVLNSGAALALGKSFSASKFWDDVIRFDATAFVYIGEICTYLLGQPEKPTDRKHKVRVIAGNGLRPAIWDEFTNRFGIKRVCEFYAASEGNTAFVNVLNIDKTTGICPTPVAFVEYDHDSGEPKRDENGRLRRVKNGEPGLLLSKVSNFQPFDGYTDKEATEKKLVRGAFKEGDVWFNTGDLMRAQGFGHAAFTDRLGDTFRWKGENVATTEVEAAISTDSQVEEATVFGVEVPGAGGRAGMAAIQLKDGQEFDGKSLAKAAFDKLPGYAVPLFVRVVEELAHTSTFKSQKGDLRKEGYGKASGDDDDSEDVTIEDPLYVLSGKDEGYVPFYDEYPEEVAAGKKPK</sequence>
<dbReference type="PROSITE" id="PS00455">
    <property type="entry name" value="AMP_BINDING"/>
    <property type="match status" value="1"/>
</dbReference>
<name>I4BMY2_MYCCN</name>
<dbReference type="GO" id="GO:0005886">
    <property type="term" value="C:plasma membrane"/>
    <property type="evidence" value="ECO:0007669"/>
    <property type="project" value="TreeGrafter"/>
</dbReference>
<dbReference type="InterPro" id="IPR045851">
    <property type="entry name" value="AMP-bd_C_sf"/>
</dbReference>
<dbReference type="HOGENOM" id="CLU_000022_46_2_11"/>
<evidence type="ECO:0000259" key="6">
    <source>
        <dbReference type="Pfam" id="PF00501"/>
    </source>
</evidence>
<dbReference type="PATRIC" id="fig|710421.3.peg.3910"/>
<dbReference type="Proteomes" id="UP000006057">
    <property type="component" value="Chromosome"/>
</dbReference>
<dbReference type="RefSeq" id="WP_014817112.1">
    <property type="nucleotide sequence ID" value="NC_018027.1"/>
</dbReference>
<evidence type="ECO:0000256" key="1">
    <source>
        <dbReference type="ARBA" id="ARBA00006432"/>
    </source>
</evidence>
<dbReference type="Gene3D" id="3.30.300.30">
    <property type="match status" value="1"/>
</dbReference>
<dbReference type="AlphaFoldDB" id="I4BMY2"/>
<dbReference type="GO" id="GO:0044539">
    <property type="term" value="P:long-chain fatty acid import into cell"/>
    <property type="evidence" value="ECO:0007669"/>
    <property type="project" value="TreeGrafter"/>
</dbReference>
<keyword evidence="4" id="KW-0067">ATP-binding</keyword>
<feature type="compositionally biased region" description="Acidic residues" evidence="5">
    <location>
        <begin position="561"/>
        <end position="570"/>
    </location>
</feature>
<keyword evidence="2 8" id="KW-0436">Ligase</keyword>
<dbReference type="InterPro" id="IPR042099">
    <property type="entry name" value="ANL_N_sf"/>
</dbReference>
<dbReference type="EMBL" id="CP003053">
    <property type="protein sequence ID" value="AFM18639.1"/>
    <property type="molecule type" value="Genomic_DNA"/>
</dbReference>
<dbReference type="GO" id="GO:0004467">
    <property type="term" value="F:long-chain fatty acid-CoA ligase activity"/>
    <property type="evidence" value="ECO:0007669"/>
    <property type="project" value="TreeGrafter"/>
</dbReference>
<dbReference type="NCBIfam" id="NF006134">
    <property type="entry name" value="PRK08279.1"/>
    <property type="match status" value="1"/>
</dbReference>
<dbReference type="eggNOG" id="COG0318">
    <property type="taxonomic scope" value="Bacteria"/>
</dbReference>
<evidence type="ECO:0000313" key="9">
    <source>
        <dbReference type="Proteomes" id="UP000006057"/>
    </source>
</evidence>
<dbReference type="InterPro" id="IPR020845">
    <property type="entry name" value="AMP-binding_CS"/>
</dbReference>
<organism evidence="8 9">
    <name type="scientific">Mycolicibacterium chubuense (strain NBB4)</name>
    <name type="common">Mycobacterium chubuense</name>
    <dbReference type="NCBI Taxonomy" id="710421"/>
    <lineage>
        <taxon>Bacteria</taxon>
        <taxon>Bacillati</taxon>
        <taxon>Actinomycetota</taxon>
        <taxon>Actinomycetes</taxon>
        <taxon>Mycobacteriales</taxon>
        <taxon>Mycobacteriaceae</taxon>
        <taxon>Mycolicibacterium</taxon>
    </lineage>
</organism>
<dbReference type="Pfam" id="PF00501">
    <property type="entry name" value="AMP-binding"/>
    <property type="match status" value="1"/>
</dbReference>
<feature type="domain" description="AMP-binding enzyme C-terminal" evidence="7">
    <location>
        <begin position="468"/>
        <end position="544"/>
    </location>
</feature>
<dbReference type="Pfam" id="PF13193">
    <property type="entry name" value="AMP-binding_C"/>
    <property type="match status" value="1"/>
</dbReference>
<accession>I4BMY2</accession>
<dbReference type="FunFam" id="3.30.300.30:FF:000020">
    <property type="entry name" value="Long-chain fatty acid transporter"/>
    <property type="match status" value="1"/>
</dbReference>
<proteinExistence type="inferred from homology"/>
<keyword evidence="9" id="KW-1185">Reference proteome</keyword>